<proteinExistence type="predicted"/>
<protein>
    <submittedName>
        <fullName evidence="2">Uncharacterized protein</fullName>
    </submittedName>
</protein>
<sequence length="963" mass="101679">MIADLGSDRRNKCTTVDAKRARFEADAIESQRRIHVEGSEAHRRFENDEDLLNKWNHFHESIDDTAQMEQLPDIAAGQSHRASLNAAMRALESQAPGNQFHGPVARGGGRGGSHTGGHAGRGGGIAGSRGRGASLPRDRTTSLGAISKPGHPGPANRSASVSLGLDPALNINNNPSENDSRRPRGPRRRKSTSMLPSSQQLQRSSGQQQRPDVNFSNMMADPANFMTSYRKAFETSLASSQGQGHATTASPNVKPGKNPLQPEAAAAPPVIAKSPAQTVLPEKTLPVGKPKAKTGKGAPKSEAIAASAVISNPLAQAVTPKKTLPAGKPEAHNGKGVVKSEVGAVQPVLSKSSVQLRLAEKTLQSLQPIKRNALAATSDSTAVGMMGSYQVETPTPSPKASGARKIIQPKKSKANNSAGRIFQPADVGPPSKGIQWHISPGEFPRTSQPIAPVAQTKKSKVAAGSKPPVAPSKHTKAPSDLLVAPAGASVSKSVASNVSTAAVGGNPPVSRNLTPKKQIQIESLLDTANSPISARILETTPAPSAAPGKDVRVSEAVVAADKCEDGKPPVPDIPKQKAKNAKKAEEFKKAQDCSLLDTENQPISEVSLELPILTPNPPAKSPGTAELLGLKFSAEDSQKTIDKTLVRANQVSISQNAEFERLLAKRVNEEVEIRLKHAREVLKRPSNKIARFEDWLNQADQEEATVIQDVLRKASFTGYRSRKEVLTDSSGETSPVPKTKVSGQFKNVSNDFMNRFSIVGAASGSASCDTPTRAPPTLTEAALPIKVAPVPVKASPISAKPAKPAQVVSSAVTAKAAPISVEGTSANRPAPKKKQQSLLDSIYATEPEETMPAPRLLSGNIPNPQDPRATGVRLIGPAPYDPKKKHENTSAVIAQQSAENTKFSGVQLVGQAPYDPKAYGQSNALNTQQASGNSKFAGSDDSEPVNRVKVIGVQPYNPINRRK</sequence>
<reference evidence="2" key="1">
    <citation type="submission" date="2021-07" db="EMBL/GenBank/DDBJ databases">
        <authorList>
            <person name="Branca A.L. A."/>
        </authorList>
    </citation>
    <scope>NUCLEOTIDE SEQUENCE</scope>
</reference>
<feature type="compositionally biased region" description="Polar residues" evidence="1">
    <location>
        <begin position="236"/>
        <end position="251"/>
    </location>
</feature>
<feature type="region of interest" description="Disordered" evidence="1">
    <location>
        <begin position="388"/>
        <end position="478"/>
    </location>
</feature>
<feature type="compositionally biased region" description="Low complexity" evidence="1">
    <location>
        <begin position="493"/>
        <end position="503"/>
    </location>
</feature>
<evidence type="ECO:0000313" key="2">
    <source>
        <dbReference type="EMBL" id="CAG8393806.1"/>
    </source>
</evidence>
<comment type="caution">
    <text evidence="2">The sequence shown here is derived from an EMBL/GenBank/DDBJ whole genome shotgun (WGS) entry which is preliminary data.</text>
</comment>
<feature type="region of interest" description="Disordered" evidence="1">
    <location>
        <begin position="96"/>
        <end position="219"/>
    </location>
</feature>
<dbReference type="Proteomes" id="UP001152592">
    <property type="component" value="Unassembled WGS sequence"/>
</dbReference>
<accession>A0A9W4JIR2</accession>
<feature type="region of interest" description="Disordered" evidence="1">
    <location>
        <begin position="919"/>
        <end position="948"/>
    </location>
</feature>
<feature type="region of interest" description="Disordered" evidence="1">
    <location>
        <begin position="236"/>
        <end position="300"/>
    </location>
</feature>
<dbReference type="AlphaFoldDB" id="A0A9W4JIR2"/>
<evidence type="ECO:0000256" key="1">
    <source>
        <dbReference type="SAM" id="MobiDB-lite"/>
    </source>
</evidence>
<gene>
    <name evidence="2" type="ORF">PSALAMII_LOCUS6936</name>
</gene>
<organism evidence="2 3">
    <name type="scientific">Penicillium salamii</name>
    <dbReference type="NCBI Taxonomy" id="1612424"/>
    <lineage>
        <taxon>Eukaryota</taxon>
        <taxon>Fungi</taxon>
        <taxon>Dikarya</taxon>
        <taxon>Ascomycota</taxon>
        <taxon>Pezizomycotina</taxon>
        <taxon>Eurotiomycetes</taxon>
        <taxon>Eurotiomycetidae</taxon>
        <taxon>Eurotiales</taxon>
        <taxon>Aspergillaceae</taxon>
        <taxon>Penicillium</taxon>
    </lineage>
</organism>
<name>A0A9W4JIR2_9EURO</name>
<feature type="compositionally biased region" description="Low complexity" evidence="1">
    <location>
        <begin position="195"/>
        <end position="211"/>
    </location>
</feature>
<dbReference type="OrthoDB" id="6362633at2759"/>
<evidence type="ECO:0000313" key="3">
    <source>
        <dbReference type="Proteomes" id="UP001152592"/>
    </source>
</evidence>
<dbReference type="EMBL" id="CAJVPD010000248">
    <property type="protein sequence ID" value="CAG8393806.1"/>
    <property type="molecule type" value="Genomic_DNA"/>
</dbReference>
<feature type="compositionally biased region" description="Gly residues" evidence="1">
    <location>
        <begin position="105"/>
        <end position="130"/>
    </location>
</feature>
<feature type="region of interest" description="Disordered" evidence="1">
    <location>
        <begin position="493"/>
        <end position="515"/>
    </location>
</feature>
<feature type="compositionally biased region" description="Polar residues" evidence="1">
    <location>
        <begin position="920"/>
        <end position="936"/>
    </location>
</feature>